<comment type="subcellular location">
    <subcellularLocation>
        <location evidence="1">Cell inner membrane</location>
        <topology evidence="1">Multi-pass membrane protein</topology>
    </subcellularLocation>
</comment>
<feature type="transmembrane region" description="Helical" evidence="7">
    <location>
        <begin position="49"/>
        <end position="73"/>
    </location>
</feature>
<evidence type="ECO:0000256" key="2">
    <source>
        <dbReference type="ARBA" id="ARBA00022448"/>
    </source>
</evidence>
<evidence type="ECO:0000256" key="4">
    <source>
        <dbReference type="ARBA" id="ARBA00022692"/>
    </source>
</evidence>
<keyword evidence="3" id="KW-1003">Cell membrane</keyword>
<feature type="transmembrane region" description="Helical" evidence="7">
    <location>
        <begin position="254"/>
        <end position="275"/>
    </location>
</feature>
<protein>
    <submittedName>
        <fullName evidence="8">MFS transporter</fullName>
    </submittedName>
</protein>
<dbReference type="InterPro" id="IPR036259">
    <property type="entry name" value="MFS_trans_sf"/>
</dbReference>
<gene>
    <name evidence="8" type="ORF">GCM10009613_46330</name>
</gene>
<dbReference type="EMBL" id="BAAAJK010000032">
    <property type="protein sequence ID" value="GAA1395926.1"/>
    <property type="molecule type" value="Genomic_DNA"/>
</dbReference>
<evidence type="ECO:0000313" key="9">
    <source>
        <dbReference type="Proteomes" id="UP001501414"/>
    </source>
</evidence>
<keyword evidence="4 7" id="KW-0812">Transmembrane</keyword>
<organism evidence="8 9">
    <name type="scientific">Pseudonocardia kongjuensis</name>
    <dbReference type="NCBI Taxonomy" id="102227"/>
    <lineage>
        <taxon>Bacteria</taxon>
        <taxon>Bacillati</taxon>
        <taxon>Actinomycetota</taxon>
        <taxon>Actinomycetes</taxon>
        <taxon>Pseudonocardiales</taxon>
        <taxon>Pseudonocardiaceae</taxon>
        <taxon>Pseudonocardia</taxon>
    </lineage>
</organism>
<evidence type="ECO:0000313" key="8">
    <source>
        <dbReference type="EMBL" id="GAA1395926.1"/>
    </source>
</evidence>
<dbReference type="InterPro" id="IPR010290">
    <property type="entry name" value="TM_effector"/>
</dbReference>
<evidence type="ECO:0000256" key="6">
    <source>
        <dbReference type="ARBA" id="ARBA00023136"/>
    </source>
</evidence>
<feature type="transmembrane region" description="Helical" evidence="7">
    <location>
        <begin position="221"/>
        <end position="242"/>
    </location>
</feature>
<keyword evidence="5 7" id="KW-1133">Transmembrane helix</keyword>
<keyword evidence="2" id="KW-0813">Transport</keyword>
<evidence type="ECO:0000256" key="3">
    <source>
        <dbReference type="ARBA" id="ARBA00022475"/>
    </source>
</evidence>
<proteinExistence type="predicted"/>
<feature type="transmembrane region" description="Helical" evidence="7">
    <location>
        <begin position="363"/>
        <end position="390"/>
    </location>
</feature>
<dbReference type="PANTHER" id="PTHR23513:SF9">
    <property type="entry name" value="ENTEROBACTIN EXPORTER ENTS"/>
    <property type="match status" value="1"/>
</dbReference>
<dbReference type="SUPFAM" id="SSF103473">
    <property type="entry name" value="MFS general substrate transporter"/>
    <property type="match status" value="1"/>
</dbReference>
<comment type="caution">
    <text evidence="8">The sequence shown here is derived from an EMBL/GenBank/DDBJ whole genome shotgun (WGS) entry which is preliminary data.</text>
</comment>
<dbReference type="Pfam" id="PF05977">
    <property type="entry name" value="MFS_3"/>
    <property type="match status" value="1"/>
</dbReference>
<feature type="transmembrane region" description="Helical" evidence="7">
    <location>
        <begin position="287"/>
        <end position="318"/>
    </location>
</feature>
<evidence type="ECO:0000256" key="1">
    <source>
        <dbReference type="ARBA" id="ARBA00004429"/>
    </source>
</evidence>
<accession>A0ABP4IPZ6</accession>
<feature type="transmembrane region" description="Helical" evidence="7">
    <location>
        <begin position="145"/>
        <end position="170"/>
    </location>
</feature>
<reference evidence="9" key="1">
    <citation type="journal article" date="2019" name="Int. J. Syst. Evol. Microbiol.">
        <title>The Global Catalogue of Microorganisms (GCM) 10K type strain sequencing project: providing services to taxonomists for standard genome sequencing and annotation.</title>
        <authorList>
            <consortium name="The Broad Institute Genomics Platform"/>
            <consortium name="The Broad Institute Genome Sequencing Center for Infectious Disease"/>
            <person name="Wu L."/>
            <person name="Ma J."/>
        </authorList>
    </citation>
    <scope>NUCLEOTIDE SEQUENCE [LARGE SCALE GENOMIC DNA]</scope>
    <source>
        <strain evidence="9">JCM 11896</strain>
    </source>
</reference>
<keyword evidence="6 7" id="KW-0472">Membrane</keyword>
<keyword evidence="9" id="KW-1185">Reference proteome</keyword>
<feature type="transmembrane region" description="Helical" evidence="7">
    <location>
        <begin position="80"/>
        <end position="101"/>
    </location>
</feature>
<dbReference type="Proteomes" id="UP001501414">
    <property type="component" value="Unassembled WGS sequence"/>
</dbReference>
<evidence type="ECO:0000256" key="5">
    <source>
        <dbReference type="ARBA" id="ARBA00022989"/>
    </source>
</evidence>
<dbReference type="RefSeq" id="WP_344025985.1">
    <property type="nucleotide sequence ID" value="NZ_BAAAJK010000032.1"/>
</dbReference>
<name>A0ABP4IPZ6_9PSEU</name>
<dbReference type="CDD" id="cd06173">
    <property type="entry name" value="MFS_MefA_like"/>
    <property type="match status" value="1"/>
</dbReference>
<dbReference type="Gene3D" id="1.20.1250.20">
    <property type="entry name" value="MFS general substrate transporter like domains"/>
    <property type="match status" value="2"/>
</dbReference>
<sequence>MRTGLIDLRPLRVPAFRAAWIGGTAHGFGQQAATVAVLQQTWDLTRSPLWTGALGVATAVPLLLTGPVGGALADAVDRRLLIRLATALQLVVALALVTQAVLGAARVALLFGLVALLAAGAGLGVPARRTLPVRLLPAAQVPAGIALTAVSFQVSMLAGPAAAGTLIALWTPVAGYGLLAGTTLVALLTTVWLPALPVAGGTGRAPAGGWGFLLRSPVVRGSFATDLAATLLAFPVALFPLVNELRYGGDPRVLGAFLSALAAGGLVVGLFSGGLTRIRRAGTVQLVAAGAWGLAVAGFGLAGSVWGALGCLVVAGAADSASVMVRGVLVQLATPDAFRGRVSSAETVVGIAGPELGNLRGGLVAALTSGPVALVGGGLAASVVVGWVALRNRALREYTLPPRA</sequence>
<evidence type="ECO:0000256" key="7">
    <source>
        <dbReference type="SAM" id="Phobius"/>
    </source>
</evidence>
<dbReference type="PANTHER" id="PTHR23513">
    <property type="entry name" value="INTEGRAL MEMBRANE EFFLUX PROTEIN-RELATED"/>
    <property type="match status" value="1"/>
</dbReference>
<feature type="transmembrane region" description="Helical" evidence="7">
    <location>
        <begin position="176"/>
        <end position="200"/>
    </location>
</feature>
<feature type="transmembrane region" description="Helical" evidence="7">
    <location>
        <begin position="107"/>
        <end position="125"/>
    </location>
</feature>